<comment type="caution">
    <text evidence="1">The sequence shown here is derived from an EMBL/GenBank/DDBJ whole genome shotgun (WGS) entry which is preliminary data.</text>
</comment>
<dbReference type="AlphaFoldDB" id="A0A0L8V6D6"/>
<sequence>MLLIFGFFSDSIVHIFLNSLFAFLSWHKWNGLDDILKSIVSKIKSRNQKHCSGFLIPCFPNIYNYK</sequence>
<keyword evidence="2" id="KW-1185">Reference proteome</keyword>
<proteinExistence type="predicted"/>
<organism evidence="1 2">
    <name type="scientific">Sunxiuqinia dokdonensis</name>
    <dbReference type="NCBI Taxonomy" id="1409788"/>
    <lineage>
        <taxon>Bacteria</taxon>
        <taxon>Pseudomonadati</taxon>
        <taxon>Bacteroidota</taxon>
        <taxon>Bacteroidia</taxon>
        <taxon>Marinilabiliales</taxon>
        <taxon>Prolixibacteraceae</taxon>
        <taxon>Sunxiuqinia</taxon>
    </lineage>
</organism>
<dbReference type="Proteomes" id="UP000036958">
    <property type="component" value="Unassembled WGS sequence"/>
</dbReference>
<dbReference type="EMBL" id="LGIA01000179">
    <property type="protein sequence ID" value="KOH43747.1"/>
    <property type="molecule type" value="Genomic_DNA"/>
</dbReference>
<reference evidence="2" key="1">
    <citation type="submission" date="2015-07" db="EMBL/GenBank/DDBJ databases">
        <title>Genome sequencing of Sunxiuqinia dokdonensis strain SK.</title>
        <authorList>
            <person name="Ahn S."/>
            <person name="Kim B.-C."/>
        </authorList>
    </citation>
    <scope>NUCLEOTIDE SEQUENCE [LARGE SCALE GENOMIC DNA]</scope>
    <source>
        <strain evidence="2">SK</strain>
    </source>
</reference>
<accession>A0A0L8V6D6</accession>
<evidence type="ECO:0000313" key="1">
    <source>
        <dbReference type="EMBL" id="KOH43747.1"/>
    </source>
</evidence>
<gene>
    <name evidence="1" type="ORF">NC99_34420</name>
</gene>
<evidence type="ECO:0000313" key="2">
    <source>
        <dbReference type="Proteomes" id="UP000036958"/>
    </source>
</evidence>
<protein>
    <submittedName>
        <fullName evidence="1">Uncharacterized protein</fullName>
    </submittedName>
</protein>
<name>A0A0L8V6D6_9BACT</name>